<dbReference type="Pfam" id="PF18339">
    <property type="entry name" value="Tudor_1_RapA"/>
    <property type="match status" value="1"/>
</dbReference>
<dbReference type="Gene3D" id="3.40.50.300">
    <property type="entry name" value="P-loop containing nucleotide triphosphate hydrolases"/>
    <property type="match status" value="1"/>
</dbReference>
<dbReference type="GO" id="GO:0006355">
    <property type="term" value="P:regulation of DNA-templated transcription"/>
    <property type="evidence" value="ECO:0007669"/>
    <property type="project" value="InterPro"/>
</dbReference>
<sequence length="915" mass="103558">MTDHSKIVPGQRWVSETEPELGLGIMLKVEFKRVEVLFPAAAERRQYAIESAPIRRVALKPGENLETHGGEVMRVDEVLEIDHLLVYLCAGQEVEEARLSDHMSFSRPEDRLLSGRVDDLVTYDLRVEALRRQCAIQQSPVRGFVGGRVDLIPHQMSIAGEVSSRLRPRVLLADEVGLGKTIEACLIMQRLHLTGRAERILILVPEPLLHQWFVELLRRFNLLFSLFDEERCRAIEAGGEENPFLDSQLVLSDVGFLSGNERRRNQVISAGWDLLIVDEAHHLQWSPQKASPQYALVESLARKTEGLMLLTATPRQLGAEGHFARLRLLDPDRYTDLDSFQSDAEHYEHLADALGRLLEREPLSKEDRELFVSRSERMHDHCLALDSGDESARGVLIRELLDTFGTGRVMLRNTRSALSGFPERRAHLIPLSVPSGEEAGDGSVEVKVQWLLSLIQSQEGKKILLICRTRELSEQISSCLQERINIPCAHFHEGMSLLQRDRSAAYFAEDDGARILICSEIGSEGRNFQFAHHLVLFDLPDDPELLEQRIGRLDRIGQTETIHIHVPYLEGSHGEVLARWYHEGLNAFEQSMHGATEIMRELGGPPPERGMHEPSLHAFIEVSRQCRQRVAERLHRGYDRLLEMNSSRPEKAESMIESIKTMDADQSSEAFLIRLWDYFGLHIEELVDRSYLLLPGHLITDAFPALPDEGLNVTFDRNRALSREDTSFMSWDHPMVRTAMDLLLTSEAGNAAFAVWEGAPAKGILLEVHAVVECLAPASLHSDRFLPVTPLRVQVDHTGADRSADTPLRAGVLRSGNMHQLLSQEAFRRKILPMMLYSCHRLVQGQMESVVEQARSLADRVLGEELDRLIALKEINDHVGQEEIVAMQNQQDALRQVISKARLRMDAVRVVWCQP</sequence>
<keyword evidence="8" id="KW-0804">Transcription</keyword>
<evidence type="ECO:0000313" key="12">
    <source>
        <dbReference type="Proteomes" id="UP000557872"/>
    </source>
</evidence>
<evidence type="ECO:0000313" key="11">
    <source>
        <dbReference type="EMBL" id="NWK56553.1"/>
    </source>
</evidence>
<dbReference type="Proteomes" id="UP000557872">
    <property type="component" value="Unassembled WGS sequence"/>
</dbReference>
<keyword evidence="2" id="KW-0378">Hydrolase</keyword>
<dbReference type="GO" id="GO:0005524">
    <property type="term" value="F:ATP binding"/>
    <property type="evidence" value="ECO:0007669"/>
    <property type="project" value="UniProtKB-KW"/>
</dbReference>
<dbReference type="InterPro" id="IPR022737">
    <property type="entry name" value="RapA_C"/>
</dbReference>
<dbReference type="Gene3D" id="6.10.140.1500">
    <property type="match status" value="1"/>
</dbReference>
<dbReference type="InterPro" id="IPR038718">
    <property type="entry name" value="SNF2-like_sf"/>
</dbReference>
<evidence type="ECO:0000259" key="10">
    <source>
        <dbReference type="PROSITE" id="PS51194"/>
    </source>
</evidence>
<dbReference type="PROSITE" id="PS51194">
    <property type="entry name" value="HELICASE_CTER"/>
    <property type="match status" value="1"/>
</dbReference>
<dbReference type="InterPro" id="IPR049730">
    <property type="entry name" value="SNF2/RAD54-like_C"/>
</dbReference>
<dbReference type="InterPro" id="IPR023949">
    <property type="entry name" value="Helicase_RapA"/>
</dbReference>
<dbReference type="SUPFAM" id="SSF52540">
    <property type="entry name" value="P-loop containing nucleoside triphosphate hydrolases"/>
    <property type="match status" value="2"/>
</dbReference>
<evidence type="ECO:0000256" key="8">
    <source>
        <dbReference type="ARBA" id="ARBA00023163"/>
    </source>
</evidence>
<dbReference type="RefSeq" id="WP_178933320.1">
    <property type="nucleotide sequence ID" value="NZ_JACBAZ010000004.1"/>
</dbReference>
<evidence type="ECO:0000259" key="9">
    <source>
        <dbReference type="PROSITE" id="PS51192"/>
    </source>
</evidence>
<dbReference type="HAMAP" id="MF_01821">
    <property type="entry name" value="Helicase_RapA"/>
    <property type="match status" value="1"/>
</dbReference>
<dbReference type="SMART" id="SM00490">
    <property type="entry name" value="HELICc"/>
    <property type="match status" value="1"/>
</dbReference>
<dbReference type="PANTHER" id="PTHR45766">
    <property type="entry name" value="DNA ANNEALING HELICASE AND ENDONUCLEASE ZRANB3 FAMILY MEMBER"/>
    <property type="match status" value="1"/>
</dbReference>
<evidence type="ECO:0000256" key="3">
    <source>
        <dbReference type="ARBA" id="ARBA00022806"/>
    </source>
</evidence>
<dbReference type="InterPro" id="IPR001650">
    <property type="entry name" value="Helicase_C-like"/>
</dbReference>
<keyword evidence="1" id="KW-0547">Nucleotide-binding</keyword>
<dbReference type="InterPro" id="IPR040765">
    <property type="entry name" value="Tudor_1_RapA"/>
</dbReference>
<reference evidence="11 12" key="1">
    <citation type="submission" date="2020-07" db="EMBL/GenBank/DDBJ databases">
        <title>Roseicoccus Jingziensis gen. nov., sp. nov., isolated from coastal seawater.</title>
        <authorList>
            <person name="Feng X."/>
        </authorList>
    </citation>
    <scope>NUCLEOTIDE SEQUENCE [LARGE SCALE GENOMIC DNA]</scope>
    <source>
        <strain evidence="11 12">N1E253</strain>
    </source>
</reference>
<dbReference type="PANTHER" id="PTHR45766:SF6">
    <property type="entry name" value="SWI_SNF-RELATED MATRIX-ASSOCIATED ACTIN-DEPENDENT REGULATOR OF CHROMATIN SUBFAMILY A-LIKE PROTEIN 1"/>
    <property type="match status" value="1"/>
</dbReference>
<dbReference type="Pfam" id="PF18337">
    <property type="entry name" value="Tudor_RapA"/>
    <property type="match status" value="1"/>
</dbReference>
<dbReference type="InterPro" id="IPR014001">
    <property type="entry name" value="Helicase_ATP-bd"/>
</dbReference>
<name>A0A851GGB1_9BACT</name>
<feature type="domain" description="Helicase ATP-binding" evidence="9">
    <location>
        <begin position="161"/>
        <end position="332"/>
    </location>
</feature>
<keyword evidence="3 11" id="KW-0347">Helicase</keyword>
<dbReference type="InterPro" id="IPR040766">
    <property type="entry name" value="Tudor_2_RapA"/>
</dbReference>
<dbReference type="Gene3D" id="3.30.360.80">
    <property type="match status" value="1"/>
</dbReference>
<dbReference type="GO" id="GO:0004386">
    <property type="term" value="F:helicase activity"/>
    <property type="evidence" value="ECO:0007669"/>
    <property type="project" value="UniProtKB-KW"/>
</dbReference>
<dbReference type="InterPro" id="IPR000330">
    <property type="entry name" value="SNF2_N"/>
</dbReference>
<keyword evidence="6" id="KW-0238">DNA-binding</keyword>
<dbReference type="InterPro" id="IPR027417">
    <property type="entry name" value="P-loop_NTPase"/>
</dbReference>
<keyword evidence="4" id="KW-0067">ATP-binding</keyword>
<keyword evidence="5" id="KW-0805">Transcription regulation</keyword>
<keyword evidence="7" id="KW-0010">Activator</keyword>
<dbReference type="InterPro" id="IPR057342">
    <property type="entry name" value="DEXDc_RapA"/>
</dbReference>
<dbReference type="Pfam" id="PF00176">
    <property type="entry name" value="SNF2-rel_dom"/>
    <property type="match status" value="1"/>
</dbReference>
<feature type="domain" description="Helicase C-terminal" evidence="10">
    <location>
        <begin position="447"/>
        <end position="603"/>
    </location>
</feature>
<dbReference type="Pfam" id="PF12137">
    <property type="entry name" value="RapA_C"/>
    <property type="match status" value="1"/>
</dbReference>
<keyword evidence="12" id="KW-1185">Reference proteome</keyword>
<dbReference type="PROSITE" id="PS51192">
    <property type="entry name" value="HELICASE_ATP_BIND_1"/>
    <property type="match status" value="1"/>
</dbReference>
<evidence type="ECO:0000256" key="4">
    <source>
        <dbReference type="ARBA" id="ARBA00022840"/>
    </source>
</evidence>
<organism evidence="11 12">
    <name type="scientific">Oceaniferula marina</name>
    <dbReference type="NCBI Taxonomy" id="2748318"/>
    <lineage>
        <taxon>Bacteria</taxon>
        <taxon>Pseudomonadati</taxon>
        <taxon>Verrucomicrobiota</taxon>
        <taxon>Verrucomicrobiia</taxon>
        <taxon>Verrucomicrobiales</taxon>
        <taxon>Verrucomicrobiaceae</taxon>
        <taxon>Oceaniferula</taxon>
    </lineage>
</organism>
<protein>
    <submittedName>
        <fullName evidence="11">DEAD/DEAH box helicase family protein</fullName>
    </submittedName>
</protein>
<proteinExistence type="inferred from homology"/>
<dbReference type="Gene3D" id="3.40.50.10810">
    <property type="entry name" value="Tandem AAA-ATPase domain"/>
    <property type="match status" value="1"/>
</dbReference>
<evidence type="ECO:0000256" key="5">
    <source>
        <dbReference type="ARBA" id="ARBA00023015"/>
    </source>
</evidence>
<dbReference type="EMBL" id="JACBAZ010000004">
    <property type="protein sequence ID" value="NWK56553.1"/>
    <property type="molecule type" value="Genomic_DNA"/>
</dbReference>
<dbReference type="Pfam" id="PF00271">
    <property type="entry name" value="Helicase_C"/>
    <property type="match status" value="1"/>
</dbReference>
<dbReference type="Gene3D" id="2.30.30.140">
    <property type="match status" value="1"/>
</dbReference>
<dbReference type="Gene3D" id="2.30.30.930">
    <property type="match status" value="1"/>
</dbReference>
<comment type="caution">
    <text evidence="11">The sequence shown here is derived from an EMBL/GenBank/DDBJ whole genome shotgun (WGS) entry which is preliminary data.</text>
</comment>
<evidence type="ECO:0000256" key="7">
    <source>
        <dbReference type="ARBA" id="ARBA00023159"/>
    </source>
</evidence>
<gene>
    <name evidence="11" type="ORF">HW115_13105</name>
</gene>
<evidence type="ECO:0000256" key="6">
    <source>
        <dbReference type="ARBA" id="ARBA00023125"/>
    </source>
</evidence>
<accession>A0A851GGB1</accession>
<dbReference type="CDD" id="cd18011">
    <property type="entry name" value="DEXDc_RapA"/>
    <property type="match status" value="1"/>
</dbReference>
<dbReference type="GO" id="GO:0016817">
    <property type="term" value="F:hydrolase activity, acting on acid anhydrides"/>
    <property type="evidence" value="ECO:0007669"/>
    <property type="project" value="InterPro"/>
</dbReference>
<dbReference type="SMART" id="SM00487">
    <property type="entry name" value="DEXDc"/>
    <property type="match status" value="1"/>
</dbReference>
<dbReference type="CDD" id="cd18793">
    <property type="entry name" value="SF2_C_SNF"/>
    <property type="match status" value="1"/>
</dbReference>
<dbReference type="GO" id="GO:0003677">
    <property type="term" value="F:DNA binding"/>
    <property type="evidence" value="ECO:0007669"/>
    <property type="project" value="UniProtKB-KW"/>
</dbReference>
<dbReference type="AlphaFoldDB" id="A0A851GGB1"/>
<evidence type="ECO:0000256" key="2">
    <source>
        <dbReference type="ARBA" id="ARBA00022801"/>
    </source>
</evidence>
<evidence type="ECO:0000256" key="1">
    <source>
        <dbReference type="ARBA" id="ARBA00022741"/>
    </source>
</evidence>